<dbReference type="AlphaFoldDB" id="A0A133NR81"/>
<feature type="non-terminal residue" evidence="3">
    <location>
        <position position="1"/>
    </location>
</feature>
<dbReference type="EMBL" id="LRQA01000026">
    <property type="protein sequence ID" value="KXA18800.1"/>
    <property type="molecule type" value="Genomic_DNA"/>
</dbReference>
<evidence type="ECO:0000256" key="2">
    <source>
        <dbReference type="SAM" id="Phobius"/>
    </source>
</evidence>
<keyword evidence="2" id="KW-0812">Transmembrane</keyword>
<proteinExistence type="predicted"/>
<evidence type="ECO:0000313" key="3">
    <source>
        <dbReference type="EMBL" id="KXA18800.1"/>
    </source>
</evidence>
<accession>A0A133NR81</accession>
<keyword evidence="2" id="KW-1133">Transmembrane helix</keyword>
<comment type="caution">
    <text evidence="3">The sequence shown here is derived from an EMBL/GenBank/DDBJ whole genome shotgun (WGS) entry which is preliminary data.</text>
</comment>
<feature type="compositionally biased region" description="Basic and acidic residues" evidence="1">
    <location>
        <begin position="1"/>
        <end position="16"/>
    </location>
</feature>
<name>A0A133NR81_GARVA</name>
<sequence length="46" mass="4685">KPGKPEVEKKKNDGKKLPGTGVGVTLTALAATMLAGMGAAVRKARH</sequence>
<protein>
    <submittedName>
        <fullName evidence="3">Uncharacterized protein</fullName>
    </submittedName>
</protein>
<evidence type="ECO:0000256" key="1">
    <source>
        <dbReference type="SAM" id="MobiDB-lite"/>
    </source>
</evidence>
<dbReference type="PATRIC" id="fig|2702.99.peg.340"/>
<gene>
    <name evidence="3" type="ORF">HMPREF3216_00344</name>
</gene>
<keyword evidence="2" id="KW-0472">Membrane</keyword>
<reference evidence="3 4" key="1">
    <citation type="submission" date="2016-01" db="EMBL/GenBank/DDBJ databases">
        <authorList>
            <person name="Oliw E.H."/>
        </authorList>
    </citation>
    <scope>NUCLEOTIDE SEQUENCE [LARGE SCALE GENOMIC DNA]</scope>
    <source>
        <strain evidence="3 4">GED7760B</strain>
    </source>
</reference>
<feature type="transmembrane region" description="Helical" evidence="2">
    <location>
        <begin position="20"/>
        <end position="41"/>
    </location>
</feature>
<organism evidence="3 4">
    <name type="scientific">Gardnerella vaginalis</name>
    <dbReference type="NCBI Taxonomy" id="2702"/>
    <lineage>
        <taxon>Bacteria</taxon>
        <taxon>Bacillati</taxon>
        <taxon>Actinomycetota</taxon>
        <taxon>Actinomycetes</taxon>
        <taxon>Bifidobacteriales</taxon>
        <taxon>Bifidobacteriaceae</taxon>
        <taxon>Gardnerella</taxon>
    </lineage>
</organism>
<evidence type="ECO:0000313" key="4">
    <source>
        <dbReference type="Proteomes" id="UP000070558"/>
    </source>
</evidence>
<dbReference type="Proteomes" id="UP000070558">
    <property type="component" value="Unassembled WGS sequence"/>
</dbReference>
<feature type="region of interest" description="Disordered" evidence="1">
    <location>
        <begin position="1"/>
        <end position="20"/>
    </location>
</feature>